<feature type="domain" description="Nitroreductase" evidence="9">
    <location>
        <begin position="9"/>
        <end position="168"/>
    </location>
</feature>
<evidence type="ECO:0000313" key="11">
    <source>
        <dbReference type="Proteomes" id="UP000226525"/>
    </source>
</evidence>
<dbReference type="PANTHER" id="PTHR43821">
    <property type="entry name" value="NAD(P)H NITROREDUCTASE YDJA-RELATED"/>
    <property type="match status" value="1"/>
</dbReference>
<sequence>MNNIVKFLQERRSITAKKMEAGEVLAEHLENIIKCGLRVPDHGALSPWKITIVKGESRKKFGEQVLLPEFLKAQENPNPSLAELEKSRFSRASVVLIVMSTPPRGVKIPTWEMHLSAGAVCQNLLLAAQSYSYAAQWLTEWYSYSENVISALGGDPTKDKIAGCIYIGTKLTEPTERKRPLYDESVSELEL</sequence>
<dbReference type="InterPro" id="IPR052530">
    <property type="entry name" value="NAD(P)H_nitroreductase"/>
</dbReference>
<dbReference type="EC" id="1.-.-.-" evidence="7"/>
<feature type="binding site" description="in other chain" evidence="8">
    <location>
        <begin position="137"/>
        <end position="139"/>
    </location>
    <ligand>
        <name>FMN</name>
        <dbReference type="ChEBI" id="CHEBI:58210"/>
        <note>ligand shared between dimeric partners</note>
    </ligand>
</feature>
<keyword evidence="4 7" id="KW-0521">NADP</keyword>
<dbReference type="EMBL" id="NZEX01000079">
    <property type="protein sequence ID" value="MAH63138.1"/>
    <property type="molecule type" value="Genomic_DNA"/>
</dbReference>
<dbReference type="InterPro" id="IPR029479">
    <property type="entry name" value="Nitroreductase"/>
</dbReference>
<evidence type="ECO:0000256" key="4">
    <source>
        <dbReference type="ARBA" id="ARBA00022857"/>
    </source>
</evidence>
<evidence type="ECO:0000259" key="9">
    <source>
        <dbReference type="Pfam" id="PF00881"/>
    </source>
</evidence>
<feature type="binding site" description="in other chain" evidence="8">
    <location>
        <begin position="11"/>
        <end position="13"/>
    </location>
    <ligand>
        <name>FMN</name>
        <dbReference type="ChEBI" id="CHEBI:58210"/>
        <note>ligand shared between dimeric partners</note>
    </ligand>
</feature>
<comment type="caution">
    <text evidence="10">The sequence shown here is derived from an EMBL/GenBank/DDBJ whole genome shotgun (WGS) entry which is preliminary data.</text>
</comment>
<comment type="similarity">
    <text evidence="1 7">Belongs to the nitroreductase family.</text>
</comment>
<dbReference type="PIRSF" id="PIRSF000232">
    <property type="entry name" value="YdjA"/>
    <property type="match status" value="1"/>
</dbReference>
<protein>
    <recommendedName>
        <fullName evidence="7">Putative NAD(P)H nitroreductase</fullName>
        <ecNumber evidence="7">1.-.-.-</ecNumber>
    </recommendedName>
</protein>
<dbReference type="AlphaFoldDB" id="A0A2D6YIV6"/>
<evidence type="ECO:0000313" key="10">
    <source>
        <dbReference type="EMBL" id="MAH63138.1"/>
    </source>
</evidence>
<evidence type="ECO:0000256" key="6">
    <source>
        <dbReference type="ARBA" id="ARBA00023027"/>
    </source>
</evidence>
<dbReference type="CDD" id="cd02135">
    <property type="entry name" value="YdjA-like"/>
    <property type="match status" value="1"/>
</dbReference>
<evidence type="ECO:0000256" key="1">
    <source>
        <dbReference type="ARBA" id="ARBA00007118"/>
    </source>
</evidence>
<accession>A0A2D6YIV6</accession>
<keyword evidence="5 7" id="KW-0560">Oxidoreductase</keyword>
<keyword evidence="6 7" id="KW-0520">NAD</keyword>
<feature type="binding site" evidence="8">
    <location>
        <position position="38"/>
    </location>
    <ligand>
        <name>FMN</name>
        <dbReference type="ChEBI" id="CHEBI:58210"/>
        <note>ligand shared between dimeric partners</note>
    </ligand>
</feature>
<evidence type="ECO:0000256" key="5">
    <source>
        <dbReference type="ARBA" id="ARBA00023002"/>
    </source>
</evidence>
<evidence type="ECO:0000256" key="2">
    <source>
        <dbReference type="ARBA" id="ARBA00022630"/>
    </source>
</evidence>
<proteinExistence type="inferred from homology"/>
<keyword evidence="3 7" id="KW-0288">FMN</keyword>
<dbReference type="PANTHER" id="PTHR43821:SF1">
    <property type="entry name" value="NAD(P)H NITROREDUCTASE YDJA-RELATED"/>
    <property type="match status" value="1"/>
</dbReference>
<dbReference type="InterPro" id="IPR026021">
    <property type="entry name" value="YdjA-like"/>
</dbReference>
<gene>
    <name evidence="10" type="ORF">CMN54_06795</name>
</gene>
<dbReference type="Proteomes" id="UP000226525">
    <property type="component" value="Unassembled WGS sequence"/>
</dbReference>
<name>A0A2D6YIV6_9DELT</name>
<dbReference type="SUPFAM" id="SSF55469">
    <property type="entry name" value="FMN-dependent nitroreductase-like"/>
    <property type="match status" value="1"/>
</dbReference>
<comment type="cofactor">
    <cofactor evidence="8">
        <name>FMN</name>
        <dbReference type="ChEBI" id="CHEBI:58210"/>
    </cofactor>
    <text evidence="8">Binds 1 FMN per subunit.</text>
</comment>
<keyword evidence="2 7" id="KW-0285">Flavoprotein</keyword>
<dbReference type="InterPro" id="IPR000415">
    <property type="entry name" value="Nitroreductase-like"/>
</dbReference>
<feature type="binding site" evidence="8">
    <location>
        <position position="42"/>
    </location>
    <ligand>
        <name>FMN</name>
        <dbReference type="ChEBI" id="CHEBI:58210"/>
        <note>ligand shared between dimeric partners</note>
    </ligand>
</feature>
<dbReference type="GO" id="GO:0016491">
    <property type="term" value="F:oxidoreductase activity"/>
    <property type="evidence" value="ECO:0007669"/>
    <property type="project" value="UniProtKB-UniRule"/>
</dbReference>
<evidence type="ECO:0000256" key="3">
    <source>
        <dbReference type="ARBA" id="ARBA00022643"/>
    </source>
</evidence>
<organism evidence="10 11">
    <name type="scientific">SAR324 cluster bacterium</name>
    <dbReference type="NCBI Taxonomy" id="2024889"/>
    <lineage>
        <taxon>Bacteria</taxon>
        <taxon>Deltaproteobacteria</taxon>
        <taxon>SAR324 cluster</taxon>
    </lineage>
</organism>
<dbReference type="Pfam" id="PF00881">
    <property type="entry name" value="Nitroreductase"/>
    <property type="match status" value="1"/>
</dbReference>
<evidence type="ECO:0000256" key="7">
    <source>
        <dbReference type="PIRNR" id="PIRNR000232"/>
    </source>
</evidence>
<evidence type="ECO:0000256" key="8">
    <source>
        <dbReference type="PIRSR" id="PIRSR000232-1"/>
    </source>
</evidence>
<dbReference type="Gene3D" id="3.40.109.10">
    <property type="entry name" value="NADH Oxidase"/>
    <property type="match status" value="1"/>
</dbReference>
<reference evidence="11" key="1">
    <citation type="submission" date="2017-09" db="EMBL/GenBank/DDBJ databases">
        <title>The Reconstruction of 2,631 Draft Metagenome-Assembled Genomes from the Global Oceans.</title>
        <authorList>
            <person name="Tully B.J."/>
            <person name="Graham E.D."/>
            <person name="Heidelberg J.F."/>
        </authorList>
    </citation>
    <scope>NUCLEOTIDE SEQUENCE [LARGE SCALE GENOMIC DNA]</scope>
</reference>